<dbReference type="Proteomes" id="UP000008064">
    <property type="component" value="Unassembled WGS sequence"/>
</dbReference>
<evidence type="ECO:0000313" key="2">
    <source>
        <dbReference type="Proteomes" id="UP000008064"/>
    </source>
</evidence>
<evidence type="ECO:0000313" key="1">
    <source>
        <dbReference type="EMBL" id="EGO25796.1"/>
    </source>
</evidence>
<dbReference type="KEGG" id="sla:SERLADRAFT_466431"/>
<dbReference type="OrthoDB" id="2879636at2759"/>
<sequence length="198" mass="22390">MEGTYAPRRALPHPIEIILLAREIDAPALLPSAMYDLSRYTPSQAALGCTSSQTGAILRLGDDDLLNMLRGREHASRFFSTFIVNELEGREPSLWCLHRKEEKPIDRRACQIAFETITFELLRDVNGVVNNRTSDPLYAISDAELLQTKEDMPGGDNVPTMRTCEPCRSEFGTVVDTAKEEFWRKLPVWFCVDVPTWG</sequence>
<reference evidence="2" key="1">
    <citation type="journal article" date="2011" name="Science">
        <title>The plant cell wall-decomposing machinery underlies the functional diversity of forest fungi.</title>
        <authorList>
            <person name="Eastwood D.C."/>
            <person name="Floudas D."/>
            <person name="Binder M."/>
            <person name="Majcherczyk A."/>
            <person name="Schneider P."/>
            <person name="Aerts A."/>
            <person name="Asiegbu F.O."/>
            <person name="Baker S.E."/>
            <person name="Barry K."/>
            <person name="Bendiksby M."/>
            <person name="Blumentritt M."/>
            <person name="Coutinho P.M."/>
            <person name="Cullen D."/>
            <person name="de Vries R.P."/>
            <person name="Gathman A."/>
            <person name="Goodell B."/>
            <person name="Henrissat B."/>
            <person name="Ihrmark K."/>
            <person name="Kauserud H."/>
            <person name="Kohler A."/>
            <person name="LaButti K."/>
            <person name="Lapidus A."/>
            <person name="Lavin J.L."/>
            <person name="Lee Y.-H."/>
            <person name="Lindquist E."/>
            <person name="Lilly W."/>
            <person name="Lucas S."/>
            <person name="Morin E."/>
            <person name="Murat C."/>
            <person name="Oguiza J.A."/>
            <person name="Park J."/>
            <person name="Pisabarro A.G."/>
            <person name="Riley R."/>
            <person name="Rosling A."/>
            <person name="Salamov A."/>
            <person name="Schmidt O."/>
            <person name="Schmutz J."/>
            <person name="Skrede I."/>
            <person name="Stenlid J."/>
            <person name="Wiebenga A."/>
            <person name="Xie X."/>
            <person name="Kuees U."/>
            <person name="Hibbett D.S."/>
            <person name="Hoffmeister D."/>
            <person name="Hoegberg N."/>
            <person name="Martin F."/>
            <person name="Grigoriev I.V."/>
            <person name="Watkinson S.C."/>
        </authorList>
    </citation>
    <scope>NUCLEOTIDE SEQUENCE [LARGE SCALE GENOMIC DNA]</scope>
    <source>
        <strain evidence="2">S7.9</strain>
    </source>
</reference>
<dbReference type="HOGENOM" id="CLU_1378874_0_0_1"/>
<dbReference type="GeneID" id="18819068"/>
<dbReference type="AlphaFoldDB" id="F8NU30"/>
<organism evidence="2">
    <name type="scientific">Serpula lacrymans var. lacrymans (strain S7.9)</name>
    <name type="common">Dry rot fungus</name>
    <dbReference type="NCBI Taxonomy" id="578457"/>
    <lineage>
        <taxon>Eukaryota</taxon>
        <taxon>Fungi</taxon>
        <taxon>Dikarya</taxon>
        <taxon>Basidiomycota</taxon>
        <taxon>Agaricomycotina</taxon>
        <taxon>Agaricomycetes</taxon>
        <taxon>Agaricomycetidae</taxon>
        <taxon>Boletales</taxon>
        <taxon>Coniophorineae</taxon>
        <taxon>Serpulaceae</taxon>
        <taxon>Serpula</taxon>
    </lineage>
</organism>
<name>F8NU30_SERL9</name>
<accession>F8NU30</accession>
<proteinExistence type="predicted"/>
<protein>
    <submittedName>
        <fullName evidence="1">Uncharacterized protein</fullName>
    </submittedName>
</protein>
<gene>
    <name evidence="1" type="ORF">SERLADRAFT_466431</name>
</gene>
<dbReference type="RefSeq" id="XP_007317918.1">
    <property type="nucleotide sequence ID" value="XM_007317856.1"/>
</dbReference>
<dbReference type="EMBL" id="GL945433">
    <property type="protein sequence ID" value="EGO25796.1"/>
    <property type="molecule type" value="Genomic_DNA"/>
</dbReference>